<dbReference type="Proteomes" id="UP000317940">
    <property type="component" value="Unassembled WGS sequence"/>
</dbReference>
<evidence type="ECO:0000256" key="1">
    <source>
        <dbReference type="SAM" id="MobiDB-lite"/>
    </source>
</evidence>
<evidence type="ECO:0000313" key="2">
    <source>
        <dbReference type="EMBL" id="TWF83023.1"/>
    </source>
</evidence>
<dbReference type="RefSeq" id="WP_145910266.1">
    <property type="nucleotide sequence ID" value="NZ_BAAAMZ010000009.1"/>
</dbReference>
<organism evidence="2 3">
    <name type="scientific">Kitasatospora viridis</name>
    <dbReference type="NCBI Taxonomy" id="281105"/>
    <lineage>
        <taxon>Bacteria</taxon>
        <taxon>Bacillati</taxon>
        <taxon>Actinomycetota</taxon>
        <taxon>Actinomycetes</taxon>
        <taxon>Kitasatosporales</taxon>
        <taxon>Streptomycetaceae</taxon>
        <taxon>Kitasatospora</taxon>
    </lineage>
</organism>
<gene>
    <name evidence="2" type="ORF">FHX73_14506</name>
</gene>
<dbReference type="SUPFAM" id="SSF50998">
    <property type="entry name" value="Quinoprotein alcohol dehydrogenase-like"/>
    <property type="match status" value="1"/>
</dbReference>
<comment type="caution">
    <text evidence="2">The sequence shown here is derived from an EMBL/GenBank/DDBJ whole genome shotgun (WGS) entry which is preliminary data.</text>
</comment>
<evidence type="ECO:0000313" key="3">
    <source>
        <dbReference type="Proteomes" id="UP000317940"/>
    </source>
</evidence>
<sequence>MTTEAPRPPLTPRVREEARRRPGGWVPVNDLAYGPRDTVPPDGVLGSWQVDARGEVLRFWPNPGYRPSLAAQIRHDPEHGAAHALRRPAPPASPTATDAPSASWRTLWTAGLVTRSLAWDQRQPGALLVLDAAGRLRRLAAADGRELAGAGEWGPAGALGCTIAGDLLLLRPDGRLTVRRVEAPERSVADLADSVAEQLDGRLGAVSPLYGGRAVPGLAVGDTSGRVHFFRAAGKGIGAAPPPHQGPVRAVALIETQDGSDLLVLSGGEDGRVAAWIPGVRSLPALLDARPHPVTALAATGATPGGLLVVTAWADGLVRIGRPNRGTALDLGFGAPVHALAVGGDGRLVVATGHGLSCLLLEVS</sequence>
<accession>A0A561T7D3</accession>
<feature type="compositionally biased region" description="Pro residues" evidence="1">
    <location>
        <begin position="1"/>
        <end position="11"/>
    </location>
</feature>
<proteinExistence type="predicted"/>
<protein>
    <recommendedName>
        <fullName evidence="4">WD40 repeat protein</fullName>
    </recommendedName>
</protein>
<name>A0A561T7D3_9ACTN</name>
<keyword evidence="3" id="KW-1185">Reference proteome</keyword>
<dbReference type="InterPro" id="IPR011047">
    <property type="entry name" value="Quinoprotein_ADH-like_sf"/>
</dbReference>
<feature type="region of interest" description="Disordered" evidence="1">
    <location>
        <begin position="1"/>
        <end position="26"/>
    </location>
</feature>
<reference evidence="2 3" key="1">
    <citation type="submission" date="2019-06" db="EMBL/GenBank/DDBJ databases">
        <title>Sequencing the genomes of 1000 actinobacteria strains.</title>
        <authorList>
            <person name="Klenk H.-P."/>
        </authorList>
    </citation>
    <scope>NUCLEOTIDE SEQUENCE [LARGE SCALE GENOMIC DNA]</scope>
    <source>
        <strain evidence="2 3">DSM 44826</strain>
    </source>
</reference>
<dbReference type="Gene3D" id="2.130.10.10">
    <property type="entry name" value="YVTN repeat-like/Quinoprotein amine dehydrogenase"/>
    <property type="match status" value="1"/>
</dbReference>
<dbReference type="InterPro" id="IPR015943">
    <property type="entry name" value="WD40/YVTN_repeat-like_dom_sf"/>
</dbReference>
<dbReference type="EMBL" id="VIWT01000004">
    <property type="protein sequence ID" value="TWF83023.1"/>
    <property type="molecule type" value="Genomic_DNA"/>
</dbReference>
<dbReference type="OrthoDB" id="3443514at2"/>
<evidence type="ECO:0008006" key="4">
    <source>
        <dbReference type="Google" id="ProtNLM"/>
    </source>
</evidence>
<feature type="region of interest" description="Disordered" evidence="1">
    <location>
        <begin position="79"/>
        <end position="101"/>
    </location>
</feature>
<dbReference type="AlphaFoldDB" id="A0A561T7D3"/>